<evidence type="ECO:0000313" key="2">
    <source>
        <dbReference type="EMBL" id="MBP2620575.1"/>
    </source>
</evidence>
<keyword evidence="3" id="KW-1185">Reference proteome</keyword>
<protein>
    <recommendedName>
        <fullName evidence="4">Transposase</fullName>
    </recommendedName>
</protein>
<proteinExistence type="predicted"/>
<reference evidence="2 3" key="1">
    <citation type="submission" date="2018-05" db="EMBL/GenBank/DDBJ databases">
        <title>Draft genome sequence of Streptococcus panodentis CCUG 70867T.</title>
        <authorList>
            <person name="Salva-Serra F."/>
            <person name="Mendez V."/>
            <person name="Jaen-Luchoro D."/>
            <person name="Gonzales-Siles L."/>
            <person name="Karlsson R."/>
            <person name="Engstrom-Jakobsson H."/>
            <person name="Busquets A."/>
            <person name="Gomila M."/>
            <person name="Pineiro-Iglesias B."/>
            <person name="Bennasar-Figueras A."/>
            <person name="Seeger M."/>
            <person name="Moore E."/>
        </authorList>
    </citation>
    <scope>NUCLEOTIDE SEQUENCE [LARGE SCALE GENOMIC DNA]</scope>
    <source>
        <strain evidence="2 3">CCUG 70867</strain>
    </source>
</reference>
<keyword evidence="1" id="KW-0812">Transmembrane</keyword>
<sequence length="107" mass="12826">MKVERNLSLFKNNFRNRLHLLEIVLYLVYGLLLVRQAKPKQIRNKKQFLCFSIWCMLRFFLCLLARRILRMRLSLEALMPSRRAAWVLLLLTKQVRRMSGGGTELNF</sequence>
<dbReference type="Proteomes" id="UP001519349">
    <property type="component" value="Unassembled WGS sequence"/>
</dbReference>
<feature type="transmembrane region" description="Helical" evidence="1">
    <location>
        <begin position="49"/>
        <end position="69"/>
    </location>
</feature>
<accession>A0ABS5AVJ0</accession>
<evidence type="ECO:0000256" key="1">
    <source>
        <dbReference type="SAM" id="Phobius"/>
    </source>
</evidence>
<keyword evidence="1" id="KW-0472">Membrane</keyword>
<feature type="transmembrane region" description="Helical" evidence="1">
    <location>
        <begin position="20"/>
        <end position="37"/>
    </location>
</feature>
<organism evidence="2 3">
    <name type="scientific">Streptococcus panodentis</name>
    <dbReference type="NCBI Taxonomy" id="1581472"/>
    <lineage>
        <taxon>Bacteria</taxon>
        <taxon>Bacillati</taxon>
        <taxon>Bacillota</taxon>
        <taxon>Bacilli</taxon>
        <taxon>Lactobacillales</taxon>
        <taxon>Streptococcaceae</taxon>
        <taxon>Streptococcus</taxon>
    </lineage>
</organism>
<dbReference type="EMBL" id="QFAY01000007">
    <property type="protein sequence ID" value="MBP2620575.1"/>
    <property type="molecule type" value="Genomic_DNA"/>
</dbReference>
<evidence type="ECO:0000313" key="3">
    <source>
        <dbReference type="Proteomes" id="UP001519349"/>
    </source>
</evidence>
<name>A0ABS5AVJ0_9STRE</name>
<keyword evidence="1" id="KW-1133">Transmembrane helix</keyword>
<evidence type="ECO:0008006" key="4">
    <source>
        <dbReference type="Google" id="ProtNLM"/>
    </source>
</evidence>
<gene>
    <name evidence="2" type="ORF">DHL47_04335</name>
</gene>
<comment type="caution">
    <text evidence="2">The sequence shown here is derived from an EMBL/GenBank/DDBJ whole genome shotgun (WGS) entry which is preliminary data.</text>
</comment>